<evidence type="ECO:0000313" key="2">
    <source>
        <dbReference type="Proteomes" id="UP000321225"/>
    </source>
</evidence>
<gene>
    <name evidence="1" type="ORF">MAE01_29060</name>
</gene>
<protein>
    <submittedName>
        <fullName evidence="1">Uncharacterized protein</fullName>
    </submittedName>
</protein>
<dbReference type="Proteomes" id="UP000321225">
    <property type="component" value="Unassembled WGS sequence"/>
</dbReference>
<dbReference type="EMBL" id="BJUW01000018">
    <property type="protein sequence ID" value="GEK87730.1"/>
    <property type="molecule type" value="Genomic_DNA"/>
</dbReference>
<organism evidence="1 2">
    <name type="scientific">Microbacterium aerolatum</name>
    <dbReference type="NCBI Taxonomy" id="153731"/>
    <lineage>
        <taxon>Bacteria</taxon>
        <taxon>Bacillati</taxon>
        <taxon>Actinomycetota</taxon>
        <taxon>Actinomycetes</taxon>
        <taxon>Micrococcales</taxon>
        <taxon>Microbacteriaceae</taxon>
        <taxon>Microbacterium</taxon>
    </lineage>
</organism>
<evidence type="ECO:0000313" key="1">
    <source>
        <dbReference type="EMBL" id="GEK87730.1"/>
    </source>
</evidence>
<keyword evidence="2" id="KW-1185">Reference proteome</keyword>
<comment type="caution">
    <text evidence="1">The sequence shown here is derived from an EMBL/GenBank/DDBJ whole genome shotgun (WGS) entry which is preliminary data.</text>
</comment>
<proteinExistence type="predicted"/>
<name>A0A511AHR8_9MICO</name>
<dbReference type="AlphaFoldDB" id="A0A511AHR8"/>
<accession>A0A511AHR8</accession>
<reference evidence="1 2" key="1">
    <citation type="submission" date="2019-07" db="EMBL/GenBank/DDBJ databases">
        <title>Whole genome shotgun sequence of Microbacterium aerolatum NBRC 103071.</title>
        <authorList>
            <person name="Hosoyama A."/>
            <person name="Uohara A."/>
            <person name="Ohji S."/>
            <person name="Ichikawa N."/>
        </authorList>
    </citation>
    <scope>NUCLEOTIDE SEQUENCE [LARGE SCALE GENOMIC DNA]</scope>
    <source>
        <strain evidence="1 2">NBRC 103071</strain>
    </source>
</reference>
<sequence length="122" mass="13147">MQRRRAREQGITERITNLPDAELIAALSISEKSDDVAHSALFIARCVEPCDQSGHVVCHPLCSGAVYSPQTYPGGGYICIESSAIRHGVLMSTALPLILDEVCTRNVVQIPPSNLPFAEANS</sequence>